<accession>A0A0A2WVU3</accession>
<keyword evidence="2" id="KW-1185">Reference proteome</keyword>
<sequence length="89" mass="10663">MEYDEMPYQEARQRAVRVLEDGYGDAVVLRDEHGYWALYYFYWVQTPPPQARPHWMEGPVAEPSLLRPPYEMKKFLEEAGEFDYLNDVD</sequence>
<evidence type="ECO:0000313" key="1">
    <source>
        <dbReference type="EMBL" id="KGQ22430.1"/>
    </source>
</evidence>
<reference evidence="1 2" key="1">
    <citation type="journal article" date="2015" name="Genome Announc.">
        <title>Draft Genome Sequence of the Thermophile Thermus filiformis ATCC 43280, Producer of Carotenoid-(Di)glucoside-Branched Fatty Acid (Di)esters and Source of Hyperthermostable Enzymes of Biotechnological Interest.</title>
        <authorList>
            <person name="Mandelli F."/>
            <person name="Oliveira Ramires B."/>
            <person name="Couger M.B."/>
            <person name="Paixao D.A."/>
            <person name="Camilo C.M."/>
            <person name="Polikarpov I."/>
            <person name="Prade R."/>
            <person name="Riano-Pachon D.M."/>
            <person name="Squina F.M."/>
        </authorList>
    </citation>
    <scope>NUCLEOTIDE SEQUENCE [LARGE SCALE GENOMIC DNA]</scope>
    <source>
        <strain evidence="1 2">ATCC 43280</strain>
    </source>
</reference>
<dbReference type="OrthoDB" id="26011at2"/>
<organism evidence="1 2">
    <name type="scientific">Thermus filiformis</name>
    <dbReference type="NCBI Taxonomy" id="276"/>
    <lineage>
        <taxon>Bacteria</taxon>
        <taxon>Thermotogati</taxon>
        <taxon>Deinococcota</taxon>
        <taxon>Deinococci</taxon>
        <taxon>Thermales</taxon>
        <taxon>Thermaceae</taxon>
        <taxon>Thermus</taxon>
    </lineage>
</organism>
<dbReference type="Proteomes" id="UP000030364">
    <property type="component" value="Unassembled WGS sequence"/>
</dbReference>
<evidence type="ECO:0000313" key="2">
    <source>
        <dbReference type="Proteomes" id="UP000030364"/>
    </source>
</evidence>
<dbReference type="PATRIC" id="fig|276.5.peg.755"/>
<protein>
    <recommendedName>
        <fullName evidence="3">Annexin VII</fullName>
    </recommendedName>
</protein>
<dbReference type="STRING" id="276.THFILI_03140"/>
<dbReference type="RefSeq" id="WP_038062684.1">
    <property type="nucleotide sequence ID" value="NZ_JPSL02000037.1"/>
</dbReference>
<gene>
    <name evidence="1" type="ORF">THFILI_03140</name>
</gene>
<comment type="caution">
    <text evidence="1">The sequence shown here is derived from an EMBL/GenBank/DDBJ whole genome shotgun (WGS) entry which is preliminary data.</text>
</comment>
<evidence type="ECO:0008006" key="3">
    <source>
        <dbReference type="Google" id="ProtNLM"/>
    </source>
</evidence>
<dbReference type="AlphaFoldDB" id="A0A0A2WVU3"/>
<name>A0A0A2WVU3_THEFI</name>
<proteinExistence type="predicted"/>
<dbReference type="EMBL" id="JPSL02000037">
    <property type="protein sequence ID" value="KGQ22430.1"/>
    <property type="molecule type" value="Genomic_DNA"/>
</dbReference>